<dbReference type="GO" id="GO:0005975">
    <property type="term" value="P:carbohydrate metabolic process"/>
    <property type="evidence" value="ECO:0007669"/>
    <property type="project" value="InterPro"/>
</dbReference>
<dbReference type="Pfam" id="PF00722">
    <property type="entry name" value="Glyco_hydro_16"/>
    <property type="match status" value="1"/>
</dbReference>
<dbReference type="InterPro" id="IPR000757">
    <property type="entry name" value="Beta-glucanase-like"/>
</dbReference>
<feature type="domain" description="GH16" evidence="1">
    <location>
        <begin position="1"/>
        <end position="170"/>
    </location>
</feature>
<organism evidence="2 3">
    <name type="scientific">Acrasis kona</name>
    <dbReference type="NCBI Taxonomy" id="1008807"/>
    <lineage>
        <taxon>Eukaryota</taxon>
        <taxon>Discoba</taxon>
        <taxon>Heterolobosea</taxon>
        <taxon>Tetramitia</taxon>
        <taxon>Eutetramitia</taxon>
        <taxon>Acrasidae</taxon>
        <taxon>Acrasis</taxon>
    </lineage>
</organism>
<dbReference type="PROSITE" id="PS51762">
    <property type="entry name" value="GH16_2"/>
    <property type="match status" value="1"/>
</dbReference>
<protein>
    <submittedName>
        <fullName evidence="2">Beta-glucanase</fullName>
    </submittedName>
</protein>
<dbReference type="InterPro" id="IPR013320">
    <property type="entry name" value="ConA-like_dom_sf"/>
</dbReference>
<name>A0AAW2Z9V8_9EUKA</name>
<evidence type="ECO:0000259" key="1">
    <source>
        <dbReference type="PROSITE" id="PS51762"/>
    </source>
</evidence>
<dbReference type="CDD" id="cd00413">
    <property type="entry name" value="Glyco_hydrolase_16"/>
    <property type="match status" value="1"/>
</dbReference>
<dbReference type="SUPFAM" id="SSF49899">
    <property type="entry name" value="Concanavalin A-like lectins/glucanases"/>
    <property type="match status" value="1"/>
</dbReference>
<dbReference type="AlphaFoldDB" id="A0AAW2Z9V8"/>
<reference evidence="2 3" key="1">
    <citation type="submission" date="2024-03" db="EMBL/GenBank/DDBJ databases">
        <title>The Acrasis kona genome and developmental transcriptomes reveal deep origins of eukaryotic multicellular pathways.</title>
        <authorList>
            <person name="Sheikh S."/>
            <person name="Fu C.-J."/>
            <person name="Brown M.W."/>
            <person name="Baldauf S.L."/>
        </authorList>
    </citation>
    <scope>NUCLEOTIDE SEQUENCE [LARGE SCALE GENOMIC DNA]</scope>
    <source>
        <strain evidence="2 3">ATCC MYA-3509</strain>
    </source>
</reference>
<dbReference type="GO" id="GO:0004553">
    <property type="term" value="F:hydrolase activity, hydrolyzing O-glycosyl compounds"/>
    <property type="evidence" value="ECO:0007669"/>
    <property type="project" value="InterPro"/>
</dbReference>
<sequence>MSNGTLNVVARNYTNPASRTTSNGRFYCNITNIMYGSFRAGFSVGSVPGAVASIFFYANDTQEIDVEILTRQPQNMIYYSNQPSTTNAISFKEGNWTTMQEHGFDWFPGVTSFYRQGVNVINYTKNVPVIGGRLTINMWSNGNPNFSGGPPNQDAVMKVSWVKMFFNTTTKASPCVPQSADSICVPTD</sequence>
<gene>
    <name evidence="2" type="ORF">AKO1_001904</name>
</gene>
<dbReference type="PANTHER" id="PTHR38121:SF2">
    <property type="entry name" value="ACYLTRANSFERASE 3 DOMAIN-CONTAINING PROTEIN"/>
    <property type="match status" value="1"/>
</dbReference>
<dbReference type="PANTHER" id="PTHR38121">
    <property type="entry name" value="GH16 DOMAIN-CONTAINING PROTEIN"/>
    <property type="match status" value="1"/>
</dbReference>
<evidence type="ECO:0000313" key="2">
    <source>
        <dbReference type="EMBL" id="KAL0486245.1"/>
    </source>
</evidence>
<dbReference type="Gene3D" id="2.60.120.200">
    <property type="match status" value="1"/>
</dbReference>
<dbReference type="EMBL" id="JAOPGA020001209">
    <property type="protein sequence ID" value="KAL0486245.1"/>
    <property type="molecule type" value="Genomic_DNA"/>
</dbReference>
<comment type="caution">
    <text evidence="2">The sequence shown here is derived from an EMBL/GenBank/DDBJ whole genome shotgun (WGS) entry which is preliminary data.</text>
</comment>
<accession>A0AAW2Z9V8</accession>
<proteinExistence type="predicted"/>
<dbReference type="Proteomes" id="UP001431209">
    <property type="component" value="Unassembled WGS sequence"/>
</dbReference>
<keyword evidence="3" id="KW-1185">Reference proteome</keyword>
<evidence type="ECO:0000313" key="3">
    <source>
        <dbReference type="Proteomes" id="UP001431209"/>
    </source>
</evidence>